<feature type="compositionally biased region" description="Basic residues" evidence="1">
    <location>
        <begin position="70"/>
        <end position="81"/>
    </location>
</feature>
<evidence type="ECO:0000313" key="3">
    <source>
        <dbReference type="Proteomes" id="UP001642540"/>
    </source>
</evidence>
<sequence length="342" mass="39385">MEDGHHEEAEKKHHKKQHAIGDEQGGKPRGETNKLDATPEEPKMGMAAAALTQTNVVEETKGQKDVKTENRKRKEHHQTHKHEKEKFLPEVEKIEEEGEQKLERSTSDPQVPLQVPEFEDDGDDARSLGDINDELQDVEPDMEEEIEEIRPLDIEEATGDYEGFPLNLHVDFPSLSMMVKRKSIDAFKVMEPLPGQSNQEPPTIHHKPRVVLPPHIDEVHHREIERGRFNLRRVTPFYPDEHPEEVIGPYIYHRQGQEDSEPNKLSPMTKLKTKCEMFKECVHNFFEHRRKESDGKVEGERQHAEPTSFQAGRKEETPGPSGKKDEKKSPDGKPKEDKQDAD</sequence>
<gene>
    <name evidence="2" type="ORF">ODALV1_LOCUS17716</name>
</gene>
<name>A0ABP1R216_9HEXA</name>
<feature type="compositionally biased region" description="Basic and acidic residues" evidence="1">
    <location>
        <begin position="82"/>
        <end position="92"/>
    </location>
</feature>
<organism evidence="2 3">
    <name type="scientific">Orchesella dallaii</name>
    <dbReference type="NCBI Taxonomy" id="48710"/>
    <lineage>
        <taxon>Eukaryota</taxon>
        <taxon>Metazoa</taxon>
        <taxon>Ecdysozoa</taxon>
        <taxon>Arthropoda</taxon>
        <taxon>Hexapoda</taxon>
        <taxon>Collembola</taxon>
        <taxon>Entomobryomorpha</taxon>
        <taxon>Entomobryoidea</taxon>
        <taxon>Orchesellidae</taxon>
        <taxon>Orchesellinae</taxon>
        <taxon>Orchesella</taxon>
    </lineage>
</organism>
<feature type="region of interest" description="Disordered" evidence="1">
    <location>
        <begin position="287"/>
        <end position="342"/>
    </location>
</feature>
<feature type="compositionally biased region" description="Basic and acidic residues" evidence="1">
    <location>
        <begin position="312"/>
        <end position="342"/>
    </location>
</feature>
<accession>A0ABP1R216</accession>
<feature type="compositionally biased region" description="Basic and acidic residues" evidence="1">
    <location>
        <begin position="287"/>
        <end position="304"/>
    </location>
</feature>
<proteinExistence type="predicted"/>
<keyword evidence="3" id="KW-1185">Reference proteome</keyword>
<feature type="compositionally biased region" description="Basic and acidic residues" evidence="1">
    <location>
        <begin position="19"/>
        <end position="34"/>
    </location>
</feature>
<dbReference type="Proteomes" id="UP001642540">
    <property type="component" value="Unassembled WGS sequence"/>
</dbReference>
<feature type="compositionally biased region" description="Basic and acidic residues" evidence="1">
    <location>
        <begin position="58"/>
        <end position="69"/>
    </location>
</feature>
<reference evidence="2 3" key="1">
    <citation type="submission" date="2024-08" db="EMBL/GenBank/DDBJ databases">
        <authorList>
            <person name="Cucini C."/>
            <person name="Frati F."/>
        </authorList>
    </citation>
    <scope>NUCLEOTIDE SEQUENCE [LARGE SCALE GENOMIC DNA]</scope>
</reference>
<evidence type="ECO:0000256" key="1">
    <source>
        <dbReference type="SAM" id="MobiDB-lite"/>
    </source>
</evidence>
<feature type="region of interest" description="Disordered" evidence="1">
    <location>
        <begin position="1"/>
        <end position="129"/>
    </location>
</feature>
<comment type="caution">
    <text evidence="2">The sequence shown here is derived from an EMBL/GenBank/DDBJ whole genome shotgun (WGS) entry which is preliminary data.</text>
</comment>
<feature type="compositionally biased region" description="Basic and acidic residues" evidence="1">
    <location>
        <begin position="1"/>
        <end position="11"/>
    </location>
</feature>
<evidence type="ECO:0000313" key="2">
    <source>
        <dbReference type="EMBL" id="CAL8117485.1"/>
    </source>
</evidence>
<protein>
    <submittedName>
        <fullName evidence="2">Uncharacterized protein</fullName>
    </submittedName>
</protein>
<dbReference type="EMBL" id="CAXLJM020000054">
    <property type="protein sequence ID" value="CAL8117485.1"/>
    <property type="molecule type" value="Genomic_DNA"/>
</dbReference>